<feature type="transmembrane region" description="Helical" evidence="8">
    <location>
        <begin position="267"/>
        <end position="295"/>
    </location>
</feature>
<proteinExistence type="predicted"/>
<dbReference type="Proteomes" id="UP000630353">
    <property type="component" value="Unassembled WGS sequence"/>
</dbReference>
<evidence type="ECO:0000256" key="6">
    <source>
        <dbReference type="ARBA" id="ARBA00022989"/>
    </source>
</evidence>
<feature type="transmembrane region" description="Helical" evidence="8">
    <location>
        <begin position="231"/>
        <end position="255"/>
    </location>
</feature>
<keyword evidence="6 8" id="KW-1133">Transmembrane helix</keyword>
<evidence type="ECO:0000256" key="7">
    <source>
        <dbReference type="ARBA" id="ARBA00023136"/>
    </source>
</evidence>
<comment type="subcellular location">
    <subcellularLocation>
        <location evidence="1">Cell membrane</location>
        <topology evidence="1">Multi-pass membrane protein</topology>
    </subcellularLocation>
</comment>
<reference evidence="9" key="1">
    <citation type="journal article" date="2014" name="Int. J. Syst. Evol. Microbiol.">
        <title>Complete genome sequence of Corynebacterium casei LMG S-19264T (=DSM 44701T), isolated from a smear-ripened cheese.</title>
        <authorList>
            <consortium name="US DOE Joint Genome Institute (JGI-PGF)"/>
            <person name="Walter F."/>
            <person name="Albersmeier A."/>
            <person name="Kalinowski J."/>
            <person name="Ruckert C."/>
        </authorList>
    </citation>
    <scope>NUCLEOTIDE SEQUENCE</scope>
    <source>
        <strain evidence="9">KCTC 42651</strain>
    </source>
</reference>
<dbReference type="GO" id="GO:0022857">
    <property type="term" value="F:transmembrane transporter activity"/>
    <property type="evidence" value="ECO:0007669"/>
    <property type="project" value="InterPro"/>
</dbReference>
<organism evidence="9 10">
    <name type="scientific">Thalassobaculum fulvum</name>
    <dbReference type="NCBI Taxonomy" id="1633335"/>
    <lineage>
        <taxon>Bacteria</taxon>
        <taxon>Pseudomonadati</taxon>
        <taxon>Pseudomonadota</taxon>
        <taxon>Alphaproteobacteria</taxon>
        <taxon>Rhodospirillales</taxon>
        <taxon>Thalassobaculaceae</taxon>
        <taxon>Thalassobaculum</taxon>
    </lineage>
</organism>
<gene>
    <name evidence="9" type="ORF">GCM10017083_45480</name>
</gene>
<keyword evidence="7 8" id="KW-0472">Membrane</keyword>
<feature type="transmembrane region" description="Helical" evidence="8">
    <location>
        <begin position="170"/>
        <end position="200"/>
    </location>
</feature>
<dbReference type="PANTHER" id="PTHR32196:SF21">
    <property type="entry name" value="ABC TRANSPORTER PERMEASE PROTEIN YPHD-RELATED"/>
    <property type="match status" value="1"/>
</dbReference>
<sequence length="332" mass="34141">MAANTANASLDDAINRTGDGFLGRLLGRHVFWVTVAAILACLIMSVATDTFATERNLFNVTRNFAFVGIVALGMTAVIITGGIDLSVGSVMGVCGILIGVVMSAGYSFTVGAAAALAGAGAVGLINGWLIAYAGMPPFVVTLGMLSIARSLAMVFSNNKMIYDFGPDTDLLLALGGGTTFGVANPVVVLVVLALAFGFVLRWTRWGTWIYAIGGNEQAANLTGVPVRALKLSVYVLCSLTAGIAAILMVGWLGAVTTGLGQTDELRVIAASVIGGANLMGGAGTALGAVVGAALIEVIRNSLLLLGVDAFWQGTFVGGFIILAVAFERFRRR</sequence>
<dbReference type="GO" id="GO:0005886">
    <property type="term" value="C:plasma membrane"/>
    <property type="evidence" value="ECO:0007669"/>
    <property type="project" value="UniProtKB-SubCell"/>
</dbReference>
<evidence type="ECO:0000256" key="4">
    <source>
        <dbReference type="ARBA" id="ARBA00022519"/>
    </source>
</evidence>
<evidence type="ECO:0000313" key="10">
    <source>
        <dbReference type="Proteomes" id="UP000630353"/>
    </source>
</evidence>
<name>A0A919CSZ3_9PROT</name>
<dbReference type="CDD" id="cd06579">
    <property type="entry name" value="TM_PBP1_transp_AraH_like"/>
    <property type="match status" value="1"/>
</dbReference>
<feature type="transmembrane region" description="Helical" evidence="8">
    <location>
        <begin position="64"/>
        <end position="83"/>
    </location>
</feature>
<keyword evidence="3" id="KW-1003">Cell membrane</keyword>
<evidence type="ECO:0000256" key="3">
    <source>
        <dbReference type="ARBA" id="ARBA00022475"/>
    </source>
</evidence>
<dbReference type="EMBL" id="BMZS01000011">
    <property type="protein sequence ID" value="GHD59997.1"/>
    <property type="molecule type" value="Genomic_DNA"/>
</dbReference>
<feature type="transmembrane region" description="Helical" evidence="8">
    <location>
        <begin position="301"/>
        <end position="326"/>
    </location>
</feature>
<reference evidence="9" key="2">
    <citation type="submission" date="2020-09" db="EMBL/GenBank/DDBJ databases">
        <authorList>
            <person name="Sun Q."/>
            <person name="Kim S."/>
        </authorList>
    </citation>
    <scope>NUCLEOTIDE SEQUENCE</scope>
    <source>
        <strain evidence="9">KCTC 42651</strain>
    </source>
</reference>
<dbReference type="AlphaFoldDB" id="A0A919CSZ3"/>
<dbReference type="RefSeq" id="WP_189993966.1">
    <property type="nucleotide sequence ID" value="NZ_BMZS01000011.1"/>
</dbReference>
<dbReference type="InterPro" id="IPR001851">
    <property type="entry name" value="ABC_transp_permease"/>
</dbReference>
<keyword evidence="4" id="KW-0997">Cell inner membrane</keyword>
<evidence type="ECO:0000256" key="1">
    <source>
        <dbReference type="ARBA" id="ARBA00004651"/>
    </source>
</evidence>
<keyword evidence="5 8" id="KW-0812">Transmembrane</keyword>
<comment type="caution">
    <text evidence="9">The sequence shown here is derived from an EMBL/GenBank/DDBJ whole genome shotgun (WGS) entry which is preliminary data.</text>
</comment>
<evidence type="ECO:0000256" key="2">
    <source>
        <dbReference type="ARBA" id="ARBA00022448"/>
    </source>
</evidence>
<dbReference type="Pfam" id="PF02653">
    <property type="entry name" value="BPD_transp_2"/>
    <property type="match status" value="1"/>
</dbReference>
<accession>A0A919CSZ3</accession>
<protein>
    <submittedName>
        <fullName evidence="9">Sugar ABC transporter permease</fullName>
    </submittedName>
</protein>
<dbReference type="PANTHER" id="PTHR32196">
    <property type="entry name" value="ABC TRANSPORTER PERMEASE PROTEIN YPHD-RELATED-RELATED"/>
    <property type="match status" value="1"/>
</dbReference>
<evidence type="ECO:0000256" key="8">
    <source>
        <dbReference type="SAM" id="Phobius"/>
    </source>
</evidence>
<keyword evidence="2" id="KW-0813">Transport</keyword>
<feature type="transmembrane region" description="Helical" evidence="8">
    <location>
        <begin position="30"/>
        <end position="52"/>
    </location>
</feature>
<evidence type="ECO:0000313" key="9">
    <source>
        <dbReference type="EMBL" id="GHD59997.1"/>
    </source>
</evidence>
<evidence type="ECO:0000256" key="5">
    <source>
        <dbReference type="ARBA" id="ARBA00022692"/>
    </source>
</evidence>
<keyword evidence="10" id="KW-1185">Reference proteome</keyword>